<name>A0ABS8ZRP5_9PSEU</name>
<gene>
    <name evidence="1" type="ORF">LWC34_43485</name>
</gene>
<proteinExistence type="predicted"/>
<sequence length="108" mass="10775">MRTHERVTIALLIFAGVLALAGPRVQVVLTVAVLVLLTVATRSTPTLILRDRTGGAMSSGFVSGGSGIAAGHPAAADAAAHHWVSARADPSIDGGSFSLAAGASPHPT</sequence>
<dbReference type="EMBL" id="JAJVCN010000004">
    <property type="protein sequence ID" value="MCE7009625.1"/>
    <property type="molecule type" value="Genomic_DNA"/>
</dbReference>
<reference evidence="1 2" key="1">
    <citation type="submission" date="2021-12" db="EMBL/GenBank/DDBJ databases">
        <title>Genome sequence of Kibdelosporangium philippinense ATCC 49844.</title>
        <authorList>
            <person name="Fedorov E.A."/>
            <person name="Omeragic M."/>
            <person name="Shalygina K.F."/>
            <person name="Maclea K.S."/>
        </authorList>
    </citation>
    <scope>NUCLEOTIDE SEQUENCE [LARGE SCALE GENOMIC DNA]</scope>
    <source>
        <strain evidence="1 2">ATCC 49844</strain>
    </source>
</reference>
<dbReference type="RefSeq" id="WP_233731156.1">
    <property type="nucleotide sequence ID" value="NZ_JAJVCN010000004.1"/>
</dbReference>
<organism evidence="1 2">
    <name type="scientific">Kibdelosporangium philippinense</name>
    <dbReference type="NCBI Taxonomy" id="211113"/>
    <lineage>
        <taxon>Bacteria</taxon>
        <taxon>Bacillati</taxon>
        <taxon>Actinomycetota</taxon>
        <taxon>Actinomycetes</taxon>
        <taxon>Pseudonocardiales</taxon>
        <taxon>Pseudonocardiaceae</taxon>
        <taxon>Kibdelosporangium</taxon>
    </lineage>
</organism>
<accession>A0ABS8ZRP5</accession>
<protein>
    <submittedName>
        <fullName evidence="1">Uncharacterized protein</fullName>
    </submittedName>
</protein>
<evidence type="ECO:0000313" key="1">
    <source>
        <dbReference type="EMBL" id="MCE7009625.1"/>
    </source>
</evidence>
<keyword evidence="2" id="KW-1185">Reference proteome</keyword>
<comment type="caution">
    <text evidence="1">The sequence shown here is derived from an EMBL/GenBank/DDBJ whole genome shotgun (WGS) entry which is preliminary data.</text>
</comment>
<evidence type="ECO:0000313" key="2">
    <source>
        <dbReference type="Proteomes" id="UP001521150"/>
    </source>
</evidence>
<dbReference type="Proteomes" id="UP001521150">
    <property type="component" value="Unassembled WGS sequence"/>
</dbReference>